<gene>
    <name evidence="2" type="ORF">FJU30_15775</name>
</gene>
<keyword evidence="3" id="KW-1185">Reference proteome</keyword>
<dbReference type="Pfam" id="PF10947">
    <property type="entry name" value="DUF2628"/>
    <property type="match status" value="1"/>
</dbReference>
<dbReference type="Proteomes" id="UP000335415">
    <property type="component" value="Unassembled WGS sequence"/>
</dbReference>
<feature type="transmembrane region" description="Helical" evidence="1">
    <location>
        <begin position="38"/>
        <end position="56"/>
    </location>
</feature>
<keyword evidence="1" id="KW-0812">Transmembrane</keyword>
<dbReference type="OrthoDB" id="7597043at2"/>
<proteinExistence type="predicted"/>
<evidence type="ECO:0000313" key="3">
    <source>
        <dbReference type="Proteomes" id="UP000335415"/>
    </source>
</evidence>
<evidence type="ECO:0000256" key="1">
    <source>
        <dbReference type="SAM" id="Phobius"/>
    </source>
</evidence>
<name>A0A5J5FX09_9GAMM</name>
<keyword evidence="1" id="KW-1133">Transmembrane helix</keyword>
<dbReference type="RefSeq" id="WP_150435939.1">
    <property type="nucleotide sequence ID" value="NZ_VYKJ01000008.1"/>
</dbReference>
<reference evidence="2 3" key="1">
    <citation type="submission" date="2019-09" db="EMBL/GenBank/DDBJ databases">
        <authorList>
            <person name="Li Y."/>
        </authorList>
    </citation>
    <scope>NUCLEOTIDE SEQUENCE [LARGE SCALE GENOMIC DNA]</scope>
    <source>
        <strain evidence="2 3">L3-3HA</strain>
    </source>
</reference>
<feature type="transmembrane region" description="Helical" evidence="1">
    <location>
        <begin position="12"/>
        <end position="33"/>
    </location>
</feature>
<dbReference type="InterPro" id="IPR024399">
    <property type="entry name" value="DUF2628"/>
</dbReference>
<evidence type="ECO:0000313" key="2">
    <source>
        <dbReference type="EMBL" id="KAA8998462.1"/>
    </source>
</evidence>
<sequence length="125" mass="13719">MKTFDIYRHPVLGYQIVKRGFCWPAFFFGIIWLLVKRLWLAAGLIVGFLILVGIGSELIGLDDNAIDHLFNLLGLGVAVTLGSQGNSLRSKNLQSKSYTLVRSVQAQNPSAALAKVDDKNDTLSV</sequence>
<dbReference type="EMBL" id="VYKJ01000008">
    <property type="protein sequence ID" value="KAA8998462.1"/>
    <property type="molecule type" value="Genomic_DNA"/>
</dbReference>
<comment type="caution">
    <text evidence="2">The sequence shown here is derived from an EMBL/GenBank/DDBJ whole genome shotgun (WGS) entry which is preliminary data.</text>
</comment>
<protein>
    <submittedName>
        <fullName evidence="2">DUF2628 domain-containing protein</fullName>
    </submittedName>
</protein>
<accession>A0A5J5FX09</accession>
<organism evidence="2 3">
    <name type="scientific">Affinibrenneria salicis</name>
    <dbReference type="NCBI Taxonomy" id="2590031"/>
    <lineage>
        <taxon>Bacteria</taxon>
        <taxon>Pseudomonadati</taxon>
        <taxon>Pseudomonadota</taxon>
        <taxon>Gammaproteobacteria</taxon>
        <taxon>Enterobacterales</taxon>
        <taxon>Pectobacteriaceae</taxon>
        <taxon>Affinibrenneria</taxon>
    </lineage>
</organism>
<keyword evidence="1" id="KW-0472">Membrane</keyword>
<dbReference type="AlphaFoldDB" id="A0A5J5FX09"/>